<gene>
    <name evidence="1" type="ORF">Ctaglu_16990</name>
</gene>
<protein>
    <submittedName>
        <fullName evidence="1">Uncharacterized protein</fullName>
    </submittedName>
</protein>
<evidence type="ECO:0000313" key="2">
    <source>
        <dbReference type="Proteomes" id="UP000287872"/>
    </source>
</evidence>
<dbReference type="EMBL" id="BHYK01000008">
    <property type="protein sequence ID" value="GCD10076.1"/>
    <property type="molecule type" value="Genomic_DNA"/>
</dbReference>
<dbReference type="AlphaFoldDB" id="A0A401UKK6"/>
<organism evidence="1 2">
    <name type="scientific">Clostridium tagluense</name>
    <dbReference type="NCBI Taxonomy" id="360422"/>
    <lineage>
        <taxon>Bacteria</taxon>
        <taxon>Bacillati</taxon>
        <taxon>Bacillota</taxon>
        <taxon>Clostridia</taxon>
        <taxon>Eubacteriales</taxon>
        <taxon>Clostridiaceae</taxon>
        <taxon>Clostridium</taxon>
    </lineage>
</organism>
<proteinExistence type="predicted"/>
<accession>A0A401UKK6</accession>
<dbReference type="Proteomes" id="UP000287872">
    <property type="component" value="Unassembled WGS sequence"/>
</dbReference>
<evidence type="ECO:0000313" key="1">
    <source>
        <dbReference type="EMBL" id="GCD10076.1"/>
    </source>
</evidence>
<comment type="caution">
    <text evidence="1">The sequence shown here is derived from an EMBL/GenBank/DDBJ whole genome shotgun (WGS) entry which is preliminary data.</text>
</comment>
<reference evidence="1 2" key="1">
    <citation type="submission" date="2018-11" db="EMBL/GenBank/DDBJ databases">
        <title>Genome sequencing and assembly of Clostridium tagluense strain A121.</title>
        <authorList>
            <person name="Murakami T."/>
            <person name="Segawa T."/>
            <person name="Shcherbakova V.A."/>
            <person name="Mori H."/>
            <person name="Yoshimura Y."/>
        </authorList>
    </citation>
    <scope>NUCLEOTIDE SEQUENCE [LARGE SCALE GENOMIC DNA]</scope>
    <source>
        <strain evidence="1 2">A121</strain>
    </source>
</reference>
<keyword evidence="2" id="KW-1185">Reference proteome</keyword>
<sequence>MDQLTSGINRIAIDTEFNTMGKSQIKKTQVKCLAFLLCSFWGKVKFFKFEYYTVSDK</sequence>
<name>A0A401UKK6_9CLOT</name>